<dbReference type="Proteomes" id="UP000536179">
    <property type="component" value="Unassembled WGS sequence"/>
</dbReference>
<evidence type="ECO:0000313" key="2">
    <source>
        <dbReference type="Proteomes" id="UP000536179"/>
    </source>
</evidence>
<gene>
    <name evidence="1" type="ORF">FHS27_002090</name>
</gene>
<evidence type="ECO:0000313" key="1">
    <source>
        <dbReference type="EMBL" id="MBB3206281.1"/>
    </source>
</evidence>
<name>A0A7W5DXD6_9BACT</name>
<dbReference type="RefSeq" id="WP_184304673.1">
    <property type="nucleotide sequence ID" value="NZ_JACHXU010000006.1"/>
</dbReference>
<dbReference type="SUPFAM" id="SSF53756">
    <property type="entry name" value="UDP-Glycosyltransferase/glycogen phosphorylase"/>
    <property type="match status" value="1"/>
</dbReference>
<dbReference type="EMBL" id="JACHXU010000006">
    <property type="protein sequence ID" value="MBB3206281.1"/>
    <property type="molecule type" value="Genomic_DNA"/>
</dbReference>
<keyword evidence="2" id="KW-1185">Reference proteome</keyword>
<reference evidence="1 2" key="1">
    <citation type="submission" date="2020-08" db="EMBL/GenBank/DDBJ databases">
        <title>Genomic Encyclopedia of Type Strains, Phase III (KMG-III): the genomes of soil and plant-associated and newly described type strains.</title>
        <authorList>
            <person name="Whitman W."/>
        </authorList>
    </citation>
    <scope>NUCLEOTIDE SEQUENCE [LARGE SCALE GENOMIC DNA]</scope>
    <source>
        <strain evidence="1 2">CECT 8075</strain>
    </source>
</reference>
<accession>A0A7W5DXD6</accession>
<comment type="caution">
    <text evidence="1">The sequence shown here is derived from an EMBL/GenBank/DDBJ whole genome shotgun (WGS) entry which is preliminary data.</text>
</comment>
<dbReference type="Gene3D" id="3.40.50.2000">
    <property type="entry name" value="Glycogen Phosphorylase B"/>
    <property type="match status" value="1"/>
</dbReference>
<dbReference type="AlphaFoldDB" id="A0A7W5DXD6"/>
<organism evidence="1 2">
    <name type="scientific">Aporhodopirellula rubra</name>
    <dbReference type="NCBI Taxonomy" id="980271"/>
    <lineage>
        <taxon>Bacteria</taxon>
        <taxon>Pseudomonadati</taxon>
        <taxon>Planctomycetota</taxon>
        <taxon>Planctomycetia</taxon>
        <taxon>Pirellulales</taxon>
        <taxon>Pirellulaceae</taxon>
        <taxon>Aporhodopirellula</taxon>
    </lineage>
</organism>
<protein>
    <recommendedName>
        <fullName evidence="3">Glycosyltransferase</fullName>
    </recommendedName>
</protein>
<evidence type="ECO:0008006" key="3">
    <source>
        <dbReference type="Google" id="ProtNLM"/>
    </source>
</evidence>
<sequence>MSSLLILTPSPPGERGVGQNYIRDLIPVVPFDKIECCALLQSEDDWDLCSRQSVAGYQTLNRNFESAWKYGPPGARHAASCLAFFGKTVMLARRHASSVTDYCRQHQIVDVMTVLSSPLSILAAARLASQKNIRVHGLVWDHPDHVIRGFGHTGVPFRSLRSAFNAAVSKSKSLLTVSSSLKRLLAELNPSARCTVVPSPVEIRDAVSEGKHPDSPFVIGFAGSVTAPDELQGLQDALASIDWKIGNRRIVLRLFGSRFPLSARSSRFVEYRGFLETSNDVIQELSQCDVCFLPQGFKPSFELVSNYSFPTKLSTYLSSGRPVIAHAPASGTLARLGTDVPPDGISEFGVISAVPESISLLPLIERLSQDRKFYQSAQTRAREFALRAFSPEGTRAALADHFRSASPTNRDG</sequence>
<proteinExistence type="predicted"/>